<evidence type="ECO:0000313" key="3">
    <source>
        <dbReference type="Proteomes" id="UP001149411"/>
    </source>
</evidence>
<protein>
    <submittedName>
        <fullName evidence="2">Uncharacterized protein</fullName>
    </submittedName>
</protein>
<evidence type="ECO:0000256" key="1">
    <source>
        <dbReference type="SAM" id="Phobius"/>
    </source>
</evidence>
<dbReference type="EMBL" id="RKLV01000005">
    <property type="protein sequence ID" value="MCX2818999.1"/>
    <property type="molecule type" value="Genomic_DNA"/>
</dbReference>
<keyword evidence="3" id="KW-1185">Reference proteome</keyword>
<feature type="transmembrane region" description="Helical" evidence="1">
    <location>
        <begin position="78"/>
        <end position="97"/>
    </location>
</feature>
<proteinExistence type="predicted"/>
<reference evidence="2" key="1">
    <citation type="submission" date="2022-09" db="EMBL/GenBank/DDBJ databases">
        <title>Haloadaptaus new haloarchaeum isolated from saline soil.</title>
        <authorList>
            <person name="Duran-Viseras A."/>
            <person name="Sanchez-Porro C."/>
            <person name="Ventosa A."/>
        </authorList>
    </citation>
    <scope>NUCLEOTIDE SEQUENCE</scope>
    <source>
        <strain evidence="2">F3-133</strain>
    </source>
</reference>
<keyword evidence="1" id="KW-0812">Transmembrane</keyword>
<sequence length="109" mass="11445">MAYPVGRDEYASLTSVAAGVLLIAVALPTVIVTWGGGTPFYVALVTGAVGQFLVPYGVYRQAEVLTAKNYLWGPSFRLIAACTLPVVGAVVGVYYLVLRASATRSDDST</sequence>
<keyword evidence="1" id="KW-0472">Membrane</keyword>
<feature type="transmembrane region" description="Helical" evidence="1">
    <location>
        <begin position="12"/>
        <end position="34"/>
    </location>
</feature>
<dbReference type="AlphaFoldDB" id="A0A9Q4C4X4"/>
<name>A0A9Q4C4X4_9EURY</name>
<dbReference type="Proteomes" id="UP001149411">
    <property type="component" value="Unassembled WGS sequence"/>
</dbReference>
<comment type="caution">
    <text evidence="2">The sequence shown here is derived from an EMBL/GenBank/DDBJ whole genome shotgun (WGS) entry which is preliminary data.</text>
</comment>
<gene>
    <name evidence="2" type="ORF">EGH25_06495</name>
</gene>
<accession>A0A9Q4C4X4</accession>
<organism evidence="2 3">
    <name type="scientific">Halorutilus salinus</name>
    <dbReference type="NCBI Taxonomy" id="2487751"/>
    <lineage>
        <taxon>Archaea</taxon>
        <taxon>Methanobacteriati</taxon>
        <taxon>Methanobacteriota</taxon>
        <taxon>Stenosarchaea group</taxon>
        <taxon>Halobacteria</taxon>
        <taxon>Halorutilales</taxon>
        <taxon>Halorutilaceae</taxon>
        <taxon>Halorutilus</taxon>
    </lineage>
</organism>
<feature type="transmembrane region" description="Helical" evidence="1">
    <location>
        <begin position="40"/>
        <end position="58"/>
    </location>
</feature>
<keyword evidence="1" id="KW-1133">Transmembrane helix</keyword>
<evidence type="ECO:0000313" key="2">
    <source>
        <dbReference type="EMBL" id="MCX2818999.1"/>
    </source>
</evidence>
<dbReference type="RefSeq" id="WP_266086875.1">
    <property type="nucleotide sequence ID" value="NZ_RKLV01000005.1"/>
</dbReference>